<accession>A0A4Y3WDU1</accession>
<proteinExistence type="predicted"/>
<feature type="chain" id="PRO_5021359765" description="DUF4440 domain-containing protein" evidence="1">
    <location>
        <begin position="20"/>
        <end position="137"/>
    </location>
</feature>
<dbReference type="EMBL" id="BJNF01000057">
    <property type="protein sequence ID" value="GEC16250.1"/>
    <property type="molecule type" value="Genomic_DNA"/>
</dbReference>
<dbReference type="Proteomes" id="UP000318825">
    <property type="component" value="Unassembled WGS sequence"/>
</dbReference>
<reference evidence="2 3" key="1">
    <citation type="submission" date="2019-06" db="EMBL/GenBank/DDBJ databases">
        <title>Whole genome shotgun sequence of Nitrobacter winogradskyi NBRC 14297.</title>
        <authorList>
            <person name="Hosoyama A."/>
            <person name="Uohara A."/>
            <person name="Ohji S."/>
            <person name="Ichikawa N."/>
        </authorList>
    </citation>
    <scope>NUCLEOTIDE SEQUENCE [LARGE SCALE GENOMIC DNA]</scope>
    <source>
        <strain evidence="2 3">NBRC 14297</strain>
    </source>
</reference>
<comment type="caution">
    <text evidence="2">The sequence shown here is derived from an EMBL/GenBank/DDBJ whole genome shotgun (WGS) entry which is preliminary data.</text>
</comment>
<sequence>MKASLIALLVALFSHLAPAFAKAPKNTGAPPAVQQEFDGFIKKFRAALKADDSTAVAGMTQLPFMSDASIGDASAFRAKIYSGDFTAGNRKCIQRSKAVYDRDGANNDNYFIFCGDLIFTFTKTSQGFLLSEIGMND</sequence>
<protein>
    <recommendedName>
        <fullName evidence="4">DUF4440 domain-containing protein</fullName>
    </recommendedName>
</protein>
<dbReference type="AlphaFoldDB" id="A0A4Y3WDU1"/>
<evidence type="ECO:0000313" key="2">
    <source>
        <dbReference type="EMBL" id="GEC16250.1"/>
    </source>
</evidence>
<gene>
    <name evidence="2" type="ORF">NWI01_21420</name>
</gene>
<name>A0A4Y3WDU1_NITWI</name>
<evidence type="ECO:0008006" key="4">
    <source>
        <dbReference type="Google" id="ProtNLM"/>
    </source>
</evidence>
<dbReference type="OrthoDB" id="8237335at2"/>
<evidence type="ECO:0000313" key="3">
    <source>
        <dbReference type="Proteomes" id="UP000318825"/>
    </source>
</evidence>
<evidence type="ECO:0000256" key="1">
    <source>
        <dbReference type="SAM" id="SignalP"/>
    </source>
</evidence>
<feature type="signal peptide" evidence="1">
    <location>
        <begin position="1"/>
        <end position="19"/>
    </location>
</feature>
<keyword evidence="1" id="KW-0732">Signal</keyword>
<organism evidence="2 3">
    <name type="scientific">Nitrobacter winogradskyi</name>
    <name type="common">Nitrobacter agilis</name>
    <dbReference type="NCBI Taxonomy" id="913"/>
    <lineage>
        <taxon>Bacteria</taxon>
        <taxon>Pseudomonadati</taxon>
        <taxon>Pseudomonadota</taxon>
        <taxon>Alphaproteobacteria</taxon>
        <taxon>Hyphomicrobiales</taxon>
        <taxon>Nitrobacteraceae</taxon>
        <taxon>Nitrobacter</taxon>
    </lineage>
</organism>